<reference evidence="2" key="1">
    <citation type="journal article" date="2019" name="Int. J. Syst. Evol. Microbiol.">
        <title>The Global Catalogue of Microorganisms (GCM) 10K type strain sequencing project: providing services to taxonomists for standard genome sequencing and annotation.</title>
        <authorList>
            <consortium name="The Broad Institute Genomics Platform"/>
            <consortium name="The Broad Institute Genome Sequencing Center for Infectious Disease"/>
            <person name="Wu L."/>
            <person name="Ma J."/>
        </authorList>
    </citation>
    <scope>NUCLEOTIDE SEQUENCE [LARGE SCALE GENOMIC DNA]</scope>
    <source>
        <strain evidence="2">CCUG 57942</strain>
    </source>
</reference>
<organism evidence="1 2">
    <name type="scientific">Rubritalea tangerina</name>
    <dbReference type="NCBI Taxonomy" id="430798"/>
    <lineage>
        <taxon>Bacteria</taxon>
        <taxon>Pseudomonadati</taxon>
        <taxon>Verrucomicrobiota</taxon>
        <taxon>Verrucomicrobiia</taxon>
        <taxon>Verrucomicrobiales</taxon>
        <taxon>Rubritaleaceae</taxon>
        <taxon>Rubritalea</taxon>
    </lineage>
</organism>
<evidence type="ECO:0000313" key="1">
    <source>
        <dbReference type="EMBL" id="MFD2159432.1"/>
    </source>
</evidence>
<gene>
    <name evidence="1" type="ORF">ACFSW8_11015</name>
</gene>
<accession>A0ABW4ZCQ4</accession>
<proteinExistence type="predicted"/>
<dbReference type="RefSeq" id="WP_377086143.1">
    <property type="nucleotide sequence ID" value="NZ_JBHSJL010000014.1"/>
</dbReference>
<protein>
    <submittedName>
        <fullName evidence="1">Uncharacterized protein</fullName>
    </submittedName>
</protein>
<name>A0ABW4ZCQ4_9BACT</name>
<dbReference type="Proteomes" id="UP001597389">
    <property type="component" value="Unassembled WGS sequence"/>
</dbReference>
<evidence type="ECO:0000313" key="2">
    <source>
        <dbReference type="Proteomes" id="UP001597389"/>
    </source>
</evidence>
<sequence length="136" mass="15065">MSKAQHIMLGKGLADLPFGATRDEVEAVLGAPEEVDSVDLGDEESIAWHYWDLGISLNFDESENYQLCTIEVASPEVTLFGKKLIGMKRDEAVAFLDTQKIGPSKPETARGVAYEDVELTLWFNGGEVAEIQWSRM</sequence>
<keyword evidence="2" id="KW-1185">Reference proteome</keyword>
<comment type="caution">
    <text evidence="1">The sequence shown here is derived from an EMBL/GenBank/DDBJ whole genome shotgun (WGS) entry which is preliminary data.</text>
</comment>
<dbReference type="EMBL" id="JBHUJB010000046">
    <property type="protein sequence ID" value="MFD2159432.1"/>
    <property type="molecule type" value="Genomic_DNA"/>
</dbReference>